<dbReference type="InterPro" id="IPR052200">
    <property type="entry name" value="Protoporphyrinogen_IX_DH"/>
</dbReference>
<organism evidence="2 3">
    <name type="scientific">Natronincola peptidivorans</name>
    <dbReference type="NCBI Taxonomy" id="426128"/>
    <lineage>
        <taxon>Bacteria</taxon>
        <taxon>Bacillati</taxon>
        <taxon>Bacillota</taxon>
        <taxon>Clostridia</taxon>
        <taxon>Peptostreptococcales</taxon>
        <taxon>Natronincolaceae</taxon>
        <taxon>Natronincola</taxon>
    </lineage>
</organism>
<dbReference type="AlphaFoldDB" id="A0A1I0CC32"/>
<protein>
    <submittedName>
        <fullName evidence="2">Menaquinone-dependent protoporphyrinogen oxidase</fullName>
    </submittedName>
</protein>
<dbReference type="GO" id="GO:0016651">
    <property type="term" value="F:oxidoreductase activity, acting on NAD(P)H"/>
    <property type="evidence" value="ECO:0007669"/>
    <property type="project" value="UniProtKB-ARBA"/>
</dbReference>
<dbReference type="EMBL" id="FOHU01000005">
    <property type="protein sequence ID" value="SET16968.1"/>
    <property type="molecule type" value="Genomic_DNA"/>
</dbReference>
<dbReference type="OrthoDB" id="2146857at2"/>
<proteinExistence type="predicted"/>
<dbReference type="RefSeq" id="WP_090441882.1">
    <property type="nucleotide sequence ID" value="NZ_FOHU01000005.1"/>
</dbReference>
<dbReference type="GO" id="GO:0070819">
    <property type="term" value="F:menaquinone-dependent protoporphyrinogen oxidase activity"/>
    <property type="evidence" value="ECO:0007669"/>
    <property type="project" value="TreeGrafter"/>
</dbReference>
<accession>A0A1I0CC32</accession>
<evidence type="ECO:0000313" key="3">
    <source>
        <dbReference type="Proteomes" id="UP000199568"/>
    </source>
</evidence>
<dbReference type="InterPro" id="IPR029039">
    <property type="entry name" value="Flavoprotein-like_sf"/>
</dbReference>
<evidence type="ECO:0000313" key="2">
    <source>
        <dbReference type="EMBL" id="SET16968.1"/>
    </source>
</evidence>
<dbReference type="Pfam" id="PF12724">
    <property type="entry name" value="Flavodoxin_5"/>
    <property type="match status" value="1"/>
</dbReference>
<reference evidence="2 3" key="1">
    <citation type="submission" date="2016-10" db="EMBL/GenBank/DDBJ databases">
        <authorList>
            <person name="de Groot N.N."/>
        </authorList>
    </citation>
    <scope>NUCLEOTIDE SEQUENCE [LARGE SCALE GENOMIC DNA]</scope>
    <source>
        <strain evidence="2 3">DSM 18979</strain>
    </source>
</reference>
<dbReference type="PROSITE" id="PS50902">
    <property type="entry name" value="FLAVODOXIN_LIKE"/>
    <property type="match status" value="1"/>
</dbReference>
<evidence type="ECO:0000259" key="1">
    <source>
        <dbReference type="PROSITE" id="PS50902"/>
    </source>
</evidence>
<name>A0A1I0CC32_9FIRM</name>
<feature type="domain" description="Flavodoxin-like" evidence="1">
    <location>
        <begin position="3"/>
        <end position="149"/>
    </location>
</feature>
<sequence length="159" mass="17801">MKTLIAYTTKYGSTEKCAKALSGKLKGKVDVYNLKTEKNIDMTQYDKVIIGGSIYMGRIQKEATKFCSENLDVLQDKKVGLFICGMQTGQQLETQLNSVFPQELLSKSIATEAFGGEFIFKKMNTIDRFISKKISKQTEDVSAILEENITKLAMAMNDL</sequence>
<dbReference type="SUPFAM" id="SSF52218">
    <property type="entry name" value="Flavoproteins"/>
    <property type="match status" value="1"/>
</dbReference>
<dbReference type="InterPro" id="IPR008254">
    <property type="entry name" value="Flavodoxin/NO_synth"/>
</dbReference>
<dbReference type="Gene3D" id="3.40.50.360">
    <property type="match status" value="1"/>
</dbReference>
<dbReference type="Proteomes" id="UP000199568">
    <property type="component" value="Unassembled WGS sequence"/>
</dbReference>
<dbReference type="GO" id="GO:0010181">
    <property type="term" value="F:FMN binding"/>
    <property type="evidence" value="ECO:0007669"/>
    <property type="project" value="InterPro"/>
</dbReference>
<gene>
    <name evidence="2" type="ORF">SAMN05660297_01581</name>
</gene>
<dbReference type="STRING" id="426128.SAMN05660297_01581"/>
<keyword evidence="3" id="KW-1185">Reference proteome</keyword>
<dbReference type="GO" id="GO:0006783">
    <property type="term" value="P:heme biosynthetic process"/>
    <property type="evidence" value="ECO:0007669"/>
    <property type="project" value="TreeGrafter"/>
</dbReference>
<dbReference type="InterPro" id="IPR026816">
    <property type="entry name" value="Flavodoxin_dom"/>
</dbReference>
<dbReference type="PANTHER" id="PTHR38030:SF2">
    <property type="entry name" value="PROTOPORPHYRINOGEN IX DEHYDROGENASE [QUINONE]"/>
    <property type="match status" value="1"/>
</dbReference>
<dbReference type="PANTHER" id="PTHR38030">
    <property type="entry name" value="PROTOPORPHYRINOGEN IX DEHYDROGENASE [MENAQUINONE]"/>
    <property type="match status" value="1"/>
</dbReference>